<evidence type="ECO:0000259" key="1">
    <source>
        <dbReference type="Pfam" id="PF17667"/>
    </source>
</evidence>
<name>A0A4Y9ZPB6_9AGAM</name>
<dbReference type="EMBL" id="SFCI01001405">
    <property type="protein sequence ID" value="TFY75853.1"/>
    <property type="molecule type" value="Genomic_DNA"/>
</dbReference>
<evidence type="ECO:0000313" key="3">
    <source>
        <dbReference type="Proteomes" id="UP000298061"/>
    </source>
</evidence>
<dbReference type="SUPFAM" id="SSF56112">
    <property type="entry name" value="Protein kinase-like (PK-like)"/>
    <property type="match status" value="1"/>
</dbReference>
<dbReference type="InterPro" id="IPR040976">
    <property type="entry name" value="Pkinase_fungal"/>
</dbReference>
<dbReference type="PANTHER" id="PTHR38248:SF2">
    <property type="entry name" value="FUNK1 11"/>
    <property type="match status" value="1"/>
</dbReference>
<protein>
    <recommendedName>
        <fullName evidence="1">Fungal-type protein kinase domain-containing protein</fullName>
    </recommendedName>
</protein>
<dbReference type="STRING" id="135208.A0A4Y9ZPB6"/>
<accession>A0A4Y9ZPB6</accession>
<keyword evidence="3" id="KW-1185">Reference proteome</keyword>
<dbReference type="InterPro" id="IPR011009">
    <property type="entry name" value="Kinase-like_dom_sf"/>
</dbReference>
<proteinExistence type="predicted"/>
<feature type="domain" description="Fungal-type protein kinase" evidence="1">
    <location>
        <begin position="2"/>
        <end position="103"/>
    </location>
</feature>
<reference evidence="2 3" key="1">
    <citation type="submission" date="2019-02" db="EMBL/GenBank/DDBJ databases">
        <title>Genome sequencing of the rare red list fungi Hericium alpestre (H. flagellum).</title>
        <authorList>
            <person name="Buettner E."/>
            <person name="Kellner H."/>
        </authorList>
    </citation>
    <scope>NUCLEOTIDE SEQUENCE [LARGE SCALE GENOMIC DNA]</scope>
    <source>
        <strain evidence="2 3">DSM 108284</strain>
    </source>
</reference>
<organism evidence="2 3">
    <name type="scientific">Hericium alpestre</name>
    <dbReference type="NCBI Taxonomy" id="135208"/>
    <lineage>
        <taxon>Eukaryota</taxon>
        <taxon>Fungi</taxon>
        <taxon>Dikarya</taxon>
        <taxon>Basidiomycota</taxon>
        <taxon>Agaricomycotina</taxon>
        <taxon>Agaricomycetes</taxon>
        <taxon>Russulales</taxon>
        <taxon>Hericiaceae</taxon>
        <taxon>Hericium</taxon>
    </lineage>
</organism>
<dbReference type="OrthoDB" id="2747778at2759"/>
<gene>
    <name evidence="2" type="ORF">EWM64_g8157</name>
</gene>
<dbReference type="Pfam" id="PF17667">
    <property type="entry name" value="Pkinase_fungal"/>
    <property type="match status" value="1"/>
</dbReference>
<dbReference type="AlphaFoldDB" id="A0A4Y9ZPB6"/>
<evidence type="ECO:0000313" key="2">
    <source>
        <dbReference type="EMBL" id="TFY75853.1"/>
    </source>
</evidence>
<dbReference type="PANTHER" id="PTHR38248">
    <property type="entry name" value="FUNK1 6"/>
    <property type="match status" value="1"/>
</dbReference>
<sequence length="227" mass="25746">MHSFGSSRDLCTSIRDAVKAHGAVYEKTGVLHRDMSGATILIVDGGMSQLIDWDFCKPATRGTSRCYWRTGTRQFAAAAIQEHPGTSYEFRHDLEFFFHVLLFHVLRYSRNSLPTLEFNMLEVFDSCRWDCVTEALVGGVEKLSVFDGRFFSARDLRSQFKPSLVGIIQDFRAQFRNAYADEDTWHYNEAETKASLAFLSNAKGVIAVFDKYLGESDWPPTTPVTIT</sequence>
<comment type="caution">
    <text evidence="2">The sequence shown here is derived from an EMBL/GenBank/DDBJ whole genome shotgun (WGS) entry which is preliminary data.</text>
</comment>
<dbReference type="Proteomes" id="UP000298061">
    <property type="component" value="Unassembled WGS sequence"/>
</dbReference>